<feature type="chain" id="PRO_5046152545" evidence="2">
    <location>
        <begin position="23"/>
        <end position="222"/>
    </location>
</feature>
<keyword evidence="2" id="KW-0732">Signal</keyword>
<reference evidence="3 4" key="1">
    <citation type="submission" date="2022-02" db="EMBL/GenBank/DDBJ databases">
        <title>Comparative genomics of the first Antarctic Pseudomonas spp. capable of biotransforming 2,4,6-Trinitrotoluene.</title>
        <authorList>
            <person name="Cabrera M.A."/>
            <person name="Marquez S.L."/>
            <person name="Perez-Donoso J.M."/>
        </authorList>
    </citation>
    <scope>NUCLEOTIDE SEQUENCE [LARGE SCALE GENOMIC DNA]</scope>
    <source>
        <strain evidence="3 4">TNT19</strain>
    </source>
</reference>
<name>A0ABT0ESJ9_9PSED</name>
<keyword evidence="4" id="KW-1185">Reference proteome</keyword>
<accession>A0ABT0ESJ9</accession>
<evidence type="ECO:0000256" key="2">
    <source>
        <dbReference type="SAM" id="SignalP"/>
    </source>
</evidence>
<comment type="caution">
    <text evidence="3">The sequence shown here is derived from an EMBL/GenBank/DDBJ whole genome shotgun (WGS) entry which is preliminary data.</text>
</comment>
<evidence type="ECO:0000313" key="4">
    <source>
        <dbReference type="Proteomes" id="UP001299876"/>
    </source>
</evidence>
<feature type="compositionally biased region" description="Low complexity" evidence="1">
    <location>
        <begin position="113"/>
        <end position="133"/>
    </location>
</feature>
<gene>
    <name evidence="3" type="ORF">L9059_00565</name>
</gene>
<evidence type="ECO:0000256" key="1">
    <source>
        <dbReference type="SAM" id="MobiDB-lite"/>
    </source>
</evidence>
<dbReference type="RefSeq" id="WP_247285697.1">
    <property type="nucleotide sequence ID" value="NZ_JAKNRW010000001.1"/>
</dbReference>
<feature type="region of interest" description="Disordered" evidence="1">
    <location>
        <begin position="111"/>
        <end position="145"/>
    </location>
</feature>
<proteinExistence type="predicted"/>
<organism evidence="3 4">
    <name type="scientific">Pseudomonas violetae</name>
    <dbReference type="NCBI Taxonomy" id="2915813"/>
    <lineage>
        <taxon>Bacteria</taxon>
        <taxon>Pseudomonadati</taxon>
        <taxon>Pseudomonadota</taxon>
        <taxon>Gammaproteobacteria</taxon>
        <taxon>Pseudomonadales</taxon>
        <taxon>Pseudomonadaceae</taxon>
        <taxon>Pseudomonas</taxon>
    </lineage>
</organism>
<dbReference type="EMBL" id="JAKNRW010000001">
    <property type="protein sequence ID" value="MCK1788706.1"/>
    <property type="molecule type" value="Genomic_DNA"/>
</dbReference>
<protein>
    <submittedName>
        <fullName evidence="3">Uncharacterized protein</fullName>
    </submittedName>
</protein>
<sequence length="222" mass="24382">MKSFSNIALCALAICTASAAIADEADQVLDRQKTLNAMEFKRDQLKFQAEMAKFWKEMSDSNFIVDTDGNPLGIENIQELGIQVRKQGRPGDGNPFQAGTPLAPNAMPFMLDQPPTAGSMPPSPGSPFSQQQRPPMPGAATGTAQKDLAPVEEIKKVLSLKQIRGDSVTFRTNEGDRVLRVGEKVYDLTLTRFDVDRAWLKGPKGTQVVAIDWTNPKRYAED</sequence>
<evidence type="ECO:0000313" key="3">
    <source>
        <dbReference type="EMBL" id="MCK1788706.1"/>
    </source>
</evidence>
<dbReference type="Proteomes" id="UP001299876">
    <property type="component" value="Unassembled WGS sequence"/>
</dbReference>
<feature type="signal peptide" evidence="2">
    <location>
        <begin position="1"/>
        <end position="22"/>
    </location>
</feature>